<feature type="region of interest" description="Disordered" evidence="1">
    <location>
        <begin position="1"/>
        <end position="52"/>
    </location>
</feature>
<proteinExistence type="predicted"/>
<protein>
    <submittedName>
        <fullName evidence="2">Uncharacterized protein</fullName>
    </submittedName>
</protein>
<reference evidence="2 3" key="1">
    <citation type="journal article" date="2016" name="Nat. Commun.">
        <title>Extremotolerant tardigrade genome and improved radiotolerance of human cultured cells by tardigrade-unique protein.</title>
        <authorList>
            <person name="Hashimoto T."/>
            <person name="Horikawa D.D."/>
            <person name="Saito Y."/>
            <person name="Kuwahara H."/>
            <person name="Kozuka-Hata H."/>
            <person name="Shin-I T."/>
            <person name="Minakuchi Y."/>
            <person name="Ohishi K."/>
            <person name="Motoyama A."/>
            <person name="Aizu T."/>
            <person name="Enomoto A."/>
            <person name="Kondo K."/>
            <person name="Tanaka S."/>
            <person name="Hara Y."/>
            <person name="Koshikawa S."/>
            <person name="Sagara H."/>
            <person name="Miura T."/>
            <person name="Yokobori S."/>
            <person name="Miyagawa K."/>
            <person name="Suzuki Y."/>
            <person name="Kubo T."/>
            <person name="Oyama M."/>
            <person name="Kohara Y."/>
            <person name="Fujiyama A."/>
            <person name="Arakawa K."/>
            <person name="Katayama T."/>
            <person name="Toyoda A."/>
            <person name="Kunieda T."/>
        </authorList>
    </citation>
    <scope>NUCLEOTIDE SEQUENCE [LARGE SCALE GENOMIC DNA]</scope>
    <source>
        <strain evidence="2 3">YOKOZUNA-1</strain>
    </source>
</reference>
<evidence type="ECO:0000313" key="3">
    <source>
        <dbReference type="Proteomes" id="UP000186922"/>
    </source>
</evidence>
<evidence type="ECO:0000313" key="2">
    <source>
        <dbReference type="EMBL" id="GAU90456.1"/>
    </source>
</evidence>
<evidence type="ECO:0000256" key="1">
    <source>
        <dbReference type="SAM" id="MobiDB-lite"/>
    </source>
</evidence>
<dbReference type="AlphaFoldDB" id="A0A1D1UL61"/>
<keyword evidence="3" id="KW-1185">Reference proteome</keyword>
<dbReference type="EMBL" id="BDGG01000001">
    <property type="protein sequence ID" value="GAU90456.1"/>
    <property type="molecule type" value="Genomic_DNA"/>
</dbReference>
<gene>
    <name evidence="2" type="primary">RvY_02868-1</name>
    <name evidence="2" type="synonym">RvY_02868.1</name>
    <name evidence="2" type="ORF">RvY_02868</name>
</gene>
<dbReference type="Proteomes" id="UP000186922">
    <property type="component" value="Unassembled WGS sequence"/>
</dbReference>
<sequence>MREMPKWRQRQLWRASHGQRYAQACQPRKEEKGKAASRPSASTSEQRIESKPFHEVLQHLEASTKLFRRIPKGVRILAETGLTEQKINGVVEKKPESA</sequence>
<comment type="caution">
    <text evidence="2">The sequence shown here is derived from an EMBL/GenBank/DDBJ whole genome shotgun (WGS) entry which is preliminary data.</text>
</comment>
<accession>A0A1D1UL61</accession>
<organism evidence="2 3">
    <name type="scientific">Ramazzottius varieornatus</name>
    <name type="common">Water bear</name>
    <name type="synonym">Tardigrade</name>
    <dbReference type="NCBI Taxonomy" id="947166"/>
    <lineage>
        <taxon>Eukaryota</taxon>
        <taxon>Metazoa</taxon>
        <taxon>Ecdysozoa</taxon>
        <taxon>Tardigrada</taxon>
        <taxon>Eutardigrada</taxon>
        <taxon>Parachela</taxon>
        <taxon>Hypsibioidea</taxon>
        <taxon>Ramazzottiidae</taxon>
        <taxon>Ramazzottius</taxon>
    </lineage>
</organism>
<name>A0A1D1UL61_RAMVA</name>